<dbReference type="Gene3D" id="3.30.2010.10">
    <property type="entry name" value="Metalloproteases ('zincins'), catalytic domain"/>
    <property type="match status" value="1"/>
</dbReference>
<dbReference type="Pfam" id="PF01863">
    <property type="entry name" value="YgjP-like"/>
    <property type="match status" value="1"/>
</dbReference>
<dbReference type="AlphaFoldDB" id="A0A653AEJ6"/>
<accession>A0A653AEJ6</accession>
<dbReference type="PANTHER" id="PTHR30399:SF1">
    <property type="entry name" value="UTP PYROPHOSPHATASE"/>
    <property type="match status" value="1"/>
</dbReference>
<reference evidence="2" key="1">
    <citation type="submission" date="2018-07" db="EMBL/GenBank/DDBJ databases">
        <authorList>
            <consortium name="Genoscope - CEA"/>
            <person name="William W."/>
        </authorList>
    </citation>
    <scope>NUCLEOTIDE SEQUENCE</scope>
    <source>
        <strain evidence="2">IK1</strain>
    </source>
</reference>
<dbReference type="EMBL" id="UPXX01000031">
    <property type="protein sequence ID" value="VBB46491.1"/>
    <property type="molecule type" value="Genomic_DNA"/>
</dbReference>
<dbReference type="InterPro" id="IPR002725">
    <property type="entry name" value="YgjP-like_metallopeptidase"/>
</dbReference>
<proteinExistence type="predicted"/>
<name>A0A653AEJ6_UNCDX</name>
<sequence>MERIAIKDIAVEVRRSARRKTVELSVERDGRVLLYAPDKTDQEKLEAMVREKLLWIYRQLGRKEEELYQMPAKEYVSGEGFYYRGRKYRLKILDEPQPFRNGEALRFQGNRFLMPRAVASRGREVFIHWYGKRAAEWIPKRVHMLQDRVGIQPESIEIRDLGFRWGSCTEKGKILFHWRLILLPPERIDYLILHELVHLHEHNHSPAFYERLRRAAPEYETHEEWLRRNGDQYGL</sequence>
<gene>
    <name evidence="2" type="ORF">TRIP_B40314</name>
</gene>
<evidence type="ECO:0000313" key="2">
    <source>
        <dbReference type="EMBL" id="VBB46491.1"/>
    </source>
</evidence>
<organism evidence="2">
    <name type="scientific">Uncultured Desulfatiglans sp</name>
    <dbReference type="NCBI Taxonomy" id="1748965"/>
    <lineage>
        <taxon>Bacteria</taxon>
        <taxon>Pseudomonadati</taxon>
        <taxon>Thermodesulfobacteriota</taxon>
        <taxon>Desulfobacteria</taxon>
        <taxon>Desulfatiglandales</taxon>
        <taxon>Desulfatiglandaceae</taxon>
        <taxon>Desulfatiglans</taxon>
        <taxon>environmental samples</taxon>
    </lineage>
</organism>
<dbReference type="CDD" id="cd07344">
    <property type="entry name" value="M48_yhfN_like"/>
    <property type="match status" value="1"/>
</dbReference>
<evidence type="ECO:0000259" key="1">
    <source>
        <dbReference type="Pfam" id="PF01863"/>
    </source>
</evidence>
<feature type="domain" description="YgjP-like metallopeptidase" evidence="1">
    <location>
        <begin position="20"/>
        <end position="229"/>
    </location>
</feature>
<dbReference type="InterPro" id="IPR053136">
    <property type="entry name" value="UTP_pyrophosphatase-like"/>
</dbReference>
<protein>
    <recommendedName>
        <fullName evidence="1">YgjP-like metallopeptidase domain-containing protein</fullName>
    </recommendedName>
</protein>
<dbReference type="PANTHER" id="PTHR30399">
    <property type="entry name" value="UNCHARACTERIZED PROTEIN YGJP"/>
    <property type="match status" value="1"/>
</dbReference>